<dbReference type="PANTHER" id="PTHR33442">
    <property type="entry name" value="TRANS-3-HYDROXY-L-PROLINE DEHYDRATASE"/>
    <property type="match status" value="1"/>
</dbReference>
<dbReference type="Gene3D" id="3.10.310.10">
    <property type="entry name" value="Diaminopimelate Epimerase, Chain A, domain 1"/>
    <property type="match status" value="2"/>
</dbReference>
<accession>A0A160TV16</accession>
<dbReference type="GO" id="GO:0047580">
    <property type="term" value="F:4-hydroxyproline epimerase activity"/>
    <property type="evidence" value="ECO:0007669"/>
    <property type="project" value="TreeGrafter"/>
</dbReference>
<dbReference type="SFLD" id="SFLDS00028">
    <property type="entry name" value="Proline_Racemase"/>
    <property type="match status" value="1"/>
</dbReference>
<evidence type="ECO:0000256" key="1">
    <source>
        <dbReference type="ARBA" id="ARBA00007529"/>
    </source>
</evidence>
<dbReference type="InterPro" id="IPR008794">
    <property type="entry name" value="Pro_racemase_fam"/>
</dbReference>
<dbReference type="EMBL" id="CZRL01000073">
    <property type="protein sequence ID" value="CUS51966.1"/>
    <property type="molecule type" value="Genomic_DNA"/>
</dbReference>
<dbReference type="SUPFAM" id="SSF54506">
    <property type="entry name" value="Diaminopimelate epimerase-like"/>
    <property type="match status" value="1"/>
</dbReference>
<dbReference type="Pfam" id="PF05544">
    <property type="entry name" value="Pro_racemase"/>
    <property type="match status" value="1"/>
</dbReference>
<gene>
    <name evidence="2" type="ORF">MGWOODY_XGa288</name>
</gene>
<keyword evidence="2" id="KW-0413">Isomerase</keyword>
<comment type="similarity">
    <text evidence="1">Belongs to the proline racemase family.</text>
</comment>
<name>A0A160TV16_9ZZZZ</name>
<sequence length="354" mass="37652">MNLSNMIQAIDLHACGEPGRVIVGGVLDVPGQTMFDKMRYLATEADDLRLRMLREPRGYPAANCNLVLPPTHPEADAGFVIMEQVEYPPMSGTNTICVVTALIETGMVPVQEPVTRLKLDTPAGLIVVEASVDAGKVKQVTFENVPAFAVHLDVPIEVPELGTVMVDVAWGGMFYVIAETEPLGLELTPQRAGEVARAGEMIKAAAQAQLECVHPDNSEVSGVTIAVMSGPPTRPGATLKNAAVVSTGQLDWERPQTWTAALDRSPCGTGTSAKMATLYAKGKLGLNEDFIHEGILGTIFTGRLLRETTVGDYNAVVPTISGQAWVTGIAQYVLDPDDPFPNGFTLGDIWGGGS</sequence>
<proteinExistence type="inferred from homology"/>
<dbReference type="GO" id="GO:0018112">
    <property type="term" value="F:proline racemase activity"/>
    <property type="evidence" value="ECO:0007669"/>
    <property type="project" value="UniProtKB-EC"/>
</dbReference>
<organism evidence="2">
    <name type="scientific">hydrothermal vent metagenome</name>
    <dbReference type="NCBI Taxonomy" id="652676"/>
    <lineage>
        <taxon>unclassified sequences</taxon>
        <taxon>metagenomes</taxon>
        <taxon>ecological metagenomes</taxon>
    </lineage>
</organism>
<protein>
    <submittedName>
        <fullName evidence="2">Proline racemase</fullName>
        <ecNumber evidence="2">5.1.1.4</ecNumber>
    </submittedName>
</protein>
<dbReference type="PIRSF" id="PIRSF029792">
    <property type="entry name" value="Pro_racemase"/>
    <property type="match status" value="1"/>
</dbReference>
<reference evidence="2" key="1">
    <citation type="submission" date="2015-10" db="EMBL/GenBank/DDBJ databases">
        <authorList>
            <person name="Gilbert D.G."/>
        </authorList>
    </citation>
    <scope>NUCLEOTIDE SEQUENCE</scope>
</reference>
<dbReference type="AlphaFoldDB" id="A0A160TV16"/>
<dbReference type="PANTHER" id="PTHR33442:SF5">
    <property type="entry name" value="BIFUNCTIONAL TRANS-3-HYDROXY-L-PROLINE DEHYDRATASE_2-EPIMERASE"/>
    <property type="match status" value="1"/>
</dbReference>
<evidence type="ECO:0000313" key="2">
    <source>
        <dbReference type="EMBL" id="CUS51966.1"/>
    </source>
</evidence>
<dbReference type="EC" id="5.1.1.4" evidence="2"/>
<dbReference type="FunFam" id="3.10.310.10:FF:000005">
    <property type="entry name" value="Proline racemase"/>
    <property type="match status" value="1"/>
</dbReference>